<sequence>MDLIASTIEALLLIFFVSFIISFLGTGVSFIIRKIAEYYYFNPFNIKDFSFKKEFFSLFRGCVFFLIILKIVDLLLSYYLF</sequence>
<keyword evidence="3" id="KW-1185">Reference proteome</keyword>
<feature type="transmembrane region" description="Helical" evidence="1">
    <location>
        <begin position="12"/>
        <end position="36"/>
    </location>
</feature>
<dbReference type="RefSeq" id="WP_091351383.1">
    <property type="nucleotide sequence ID" value="NZ_FOIF01000058.1"/>
</dbReference>
<dbReference type="Proteomes" id="UP000243819">
    <property type="component" value="Unassembled WGS sequence"/>
</dbReference>
<evidence type="ECO:0000256" key="1">
    <source>
        <dbReference type="SAM" id="Phobius"/>
    </source>
</evidence>
<dbReference type="AlphaFoldDB" id="A0A1I0C531"/>
<evidence type="ECO:0000313" key="2">
    <source>
        <dbReference type="EMBL" id="SET14411.1"/>
    </source>
</evidence>
<accession>A0A1I0C531</accession>
<protein>
    <submittedName>
        <fullName evidence="2">Uncharacterized protein</fullName>
    </submittedName>
</protein>
<keyword evidence="1" id="KW-0812">Transmembrane</keyword>
<feature type="transmembrane region" description="Helical" evidence="1">
    <location>
        <begin position="57"/>
        <end position="80"/>
    </location>
</feature>
<evidence type="ECO:0000313" key="3">
    <source>
        <dbReference type="Proteomes" id="UP000243819"/>
    </source>
</evidence>
<reference evidence="3" key="1">
    <citation type="submission" date="2016-10" db="EMBL/GenBank/DDBJ databases">
        <authorList>
            <person name="Varghese N."/>
            <person name="Submissions S."/>
        </authorList>
    </citation>
    <scope>NUCLEOTIDE SEQUENCE [LARGE SCALE GENOMIC DNA]</scope>
    <source>
        <strain evidence="3">DSM 13577</strain>
    </source>
</reference>
<organism evidence="2 3">
    <name type="scientific">Anaerobranca gottschalkii DSM 13577</name>
    <dbReference type="NCBI Taxonomy" id="1120990"/>
    <lineage>
        <taxon>Bacteria</taxon>
        <taxon>Bacillati</taxon>
        <taxon>Bacillota</taxon>
        <taxon>Clostridia</taxon>
        <taxon>Eubacteriales</taxon>
        <taxon>Proteinivoracaceae</taxon>
        <taxon>Anaerobranca</taxon>
    </lineage>
</organism>
<gene>
    <name evidence="2" type="ORF">SAMN03080614_105810</name>
</gene>
<dbReference type="EMBL" id="FOIF01000058">
    <property type="protein sequence ID" value="SET14411.1"/>
    <property type="molecule type" value="Genomic_DNA"/>
</dbReference>
<proteinExistence type="predicted"/>
<keyword evidence="1" id="KW-0472">Membrane</keyword>
<name>A0A1I0C531_9FIRM</name>
<keyword evidence="1" id="KW-1133">Transmembrane helix</keyword>